<comment type="similarity">
    <text evidence="2">Belongs to the FemABX family.</text>
</comment>
<evidence type="ECO:0000256" key="7">
    <source>
        <dbReference type="ARBA" id="ARBA00022960"/>
    </source>
</evidence>
<dbReference type="PANTHER" id="PTHR36174:SF2">
    <property type="entry name" value="AMINOACYLTRANSFERASE FEMA"/>
    <property type="match status" value="1"/>
</dbReference>
<evidence type="ECO:0000256" key="6">
    <source>
        <dbReference type="ARBA" id="ARBA00022679"/>
    </source>
</evidence>
<dbReference type="InterPro" id="IPR010978">
    <property type="entry name" value="tRNA-bd_arm"/>
</dbReference>
<dbReference type="SUPFAM" id="SSF46589">
    <property type="entry name" value="tRNA-binding arm"/>
    <property type="match status" value="1"/>
</dbReference>
<evidence type="ECO:0000256" key="1">
    <source>
        <dbReference type="ARBA" id="ARBA00004496"/>
    </source>
</evidence>
<dbReference type="Proteomes" id="UP000005413">
    <property type="component" value="Unassembled WGS sequence"/>
</dbReference>
<keyword evidence="14" id="KW-0175">Coiled coil</keyword>
<organism evidence="15 16">
    <name type="scientific">Staphylococcus simiae CCM 7213 = CCUG 51256</name>
    <dbReference type="NCBI Taxonomy" id="911238"/>
    <lineage>
        <taxon>Bacteria</taxon>
        <taxon>Bacillati</taxon>
        <taxon>Bacillota</taxon>
        <taxon>Bacilli</taxon>
        <taxon>Bacillales</taxon>
        <taxon>Staphylococcaceae</taxon>
        <taxon>Staphylococcus</taxon>
    </lineage>
</organism>
<evidence type="ECO:0000256" key="8">
    <source>
        <dbReference type="ARBA" id="ARBA00022984"/>
    </source>
</evidence>
<dbReference type="Gene3D" id="3.40.630.30">
    <property type="match status" value="2"/>
</dbReference>
<evidence type="ECO:0000256" key="11">
    <source>
        <dbReference type="ARBA" id="ARBA00030706"/>
    </source>
</evidence>
<evidence type="ECO:0000256" key="12">
    <source>
        <dbReference type="ARBA" id="ARBA00032233"/>
    </source>
</evidence>
<evidence type="ECO:0000256" key="3">
    <source>
        <dbReference type="ARBA" id="ARBA00012466"/>
    </source>
</evidence>
<dbReference type="InterPro" id="IPR016181">
    <property type="entry name" value="Acyl_CoA_acyltransferase"/>
</dbReference>
<dbReference type="Gene3D" id="1.20.58.90">
    <property type="match status" value="1"/>
</dbReference>
<evidence type="ECO:0000256" key="5">
    <source>
        <dbReference type="ARBA" id="ARBA00022490"/>
    </source>
</evidence>
<comment type="caution">
    <text evidence="15">The sequence shown here is derived from an EMBL/GenBank/DDBJ whole genome shotgun (WGS) entry which is preliminary data.</text>
</comment>
<dbReference type="EMBL" id="AEUN01000382">
    <property type="protein sequence ID" value="EHJ08145.1"/>
    <property type="molecule type" value="Genomic_DNA"/>
</dbReference>
<evidence type="ECO:0000313" key="16">
    <source>
        <dbReference type="Proteomes" id="UP000005413"/>
    </source>
</evidence>
<dbReference type="PANTHER" id="PTHR36174">
    <property type="entry name" value="LIPID II:GLYCINE GLYCYLTRANSFERASE"/>
    <property type="match status" value="1"/>
</dbReference>
<reference evidence="15 16" key="1">
    <citation type="journal article" date="2012" name="BMC Genomics">
        <title>Comparative genomic analysis of the genus Staphylococcus including Staphylococcus aureus and its newly described sister species Staphylococcus simiae.</title>
        <authorList>
            <person name="Suzuki H."/>
            <person name="Lefebure T."/>
            <person name="Pavinski Bitar P."/>
            <person name="Stanhope M.J."/>
        </authorList>
    </citation>
    <scope>NUCLEOTIDE SEQUENCE [LARGE SCALE GENOMIC DNA]</scope>
    <source>
        <strain evidence="15 16">CCM 7213</strain>
    </source>
</reference>
<evidence type="ECO:0000256" key="2">
    <source>
        <dbReference type="ARBA" id="ARBA00009943"/>
    </source>
</evidence>
<dbReference type="GO" id="GO:0008360">
    <property type="term" value="P:regulation of cell shape"/>
    <property type="evidence" value="ECO:0007669"/>
    <property type="project" value="UniProtKB-KW"/>
</dbReference>
<dbReference type="GO" id="GO:0016755">
    <property type="term" value="F:aminoacyltransferase activity"/>
    <property type="evidence" value="ECO:0007669"/>
    <property type="project" value="InterPro"/>
</dbReference>
<dbReference type="GO" id="GO:0071555">
    <property type="term" value="P:cell wall organization"/>
    <property type="evidence" value="ECO:0007669"/>
    <property type="project" value="UniProtKB-KW"/>
</dbReference>
<keyword evidence="7" id="KW-0133">Cell shape</keyword>
<proteinExistence type="inferred from homology"/>
<protein>
    <recommendedName>
        <fullName evidence="4">Aminoacyltransferase FemA</fullName>
        <ecNumber evidence="3">2.3.2.17</ecNumber>
    </recommendedName>
    <alternativeName>
        <fullName evidence="12">Factor essential for expression of methicillin resistance A</fullName>
    </alternativeName>
    <alternativeName>
        <fullName evidence="11">N-acetylmuramoyl-L-alanyl-D-glutamyl-L-lysyl-(N6-glycyl)-D-alanyl-D-alanine-diphosphoundecaprenyl-N-acetylglucosamine:glycine glycyltransferase</fullName>
    </alternativeName>
</protein>
<evidence type="ECO:0000256" key="14">
    <source>
        <dbReference type="SAM" id="Coils"/>
    </source>
</evidence>
<feature type="coiled-coil region" evidence="14">
    <location>
        <begin position="242"/>
        <end position="303"/>
    </location>
</feature>
<accession>G5JI28</accession>
<dbReference type="InterPro" id="IPR003447">
    <property type="entry name" value="FEMABX"/>
</dbReference>
<name>G5JI28_9STAP</name>
<dbReference type="GO" id="GO:0005737">
    <property type="term" value="C:cytoplasm"/>
    <property type="evidence" value="ECO:0007669"/>
    <property type="project" value="UniProtKB-SubCell"/>
</dbReference>
<dbReference type="GO" id="GO:0009252">
    <property type="term" value="P:peptidoglycan biosynthetic process"/>
    <property type="evidence" value="ECO:0007669"/>
    <property type="project" value="UniProtKB-KW"/>
</dbReference>
<sequence>MYFTKLTEQEYDNFINHHPAHFTQSIEQYRYRKQHNNDVHLVGVKDNNDVLAACLLSEARALKFFKYFYSHKGPVLDFNNAPLVDCFFKGLTKYLKKQRTLFVSVDPYILESIRDADGHIIENFDNTNLINQLSKIGYQHQGYPIGYHQKSQIRWLSVLDIKGKSKETILEDMSYQTRRNIKKTIEMGVQTTVLDISETERFYKLFKMAEERHNFKYRENPNQFFIEAQRMYPDNSMIKLAYIDLNKHLKQLNDKYETLISQLQILSDKLLENPNSKKTKTQVNQLNDQLTSQNKKITQTQQLMTTEGHILDLAAALYIFNKDEVYYLSSGSNPKFNQFMGAYALQWDMIQFAKDHDIPRYNFYGVTGDFSDSAEDLGVQQFKKGFNAHVEEYIGDFIKPIRPLFYKLYLAMNK</sequence>
<keyword evidence="6" id="KW-0808">Transferase</keyword>
<evidence type="ECO:0000256" key="9">
    <source>
        <dbReference type="ARBA" id="ARBA00023315"/>
    </source>
</evidence>
<keyword evidence="16" id="KW-1185">Reference proteome</keyword>
<keyword evidence="5" id="KW-0963">Cytoplasm</keyword>
<dbReference type="EC" id="2.3.2.17" evidence="3"/>
<dbReference type="InterPro" id="IPR050644">
    <property type="entry name" value="PG_Glycine_Bridge_Synth"/>
</dbReference>
<evidence type="ECO:0000313" key="15">
    <source>
        <dbReference type="EMBL" id="EHJ08145.1"/>
    </source>
</evidence>
<dbReference type="RefSeq" id="WP_002463413.1">
    <property type="nucleotide sequence ID" value="NZ_AEUN01000382.1"/>
</dbReference>
<comment type="catalytic activity">
    <reaction evidence="13">
        <text>beta-D-GlcNAc-(1-&gt;4)-Mur2Ac(oyl-L-Ala-D-isoglutaminyl-L-Lys-(N(6)-Gly)-D-Ala-D-Ala)-di-trans,octa-cis-undecaprenyl diphosphate + 2 glycyl-tRNA(Gly) = MurNAc-L-Ala-D-isoglutaminyl-L-Lys-(N(6)-tri-Gly)-D-Ala-D-Ala-diphospho-di-trans,octa-cis-undecaprenyl-GlcNAc + 2 tRNA(Gly) + 2 H(+)</text>
        <dbReference type="Rhea" id="RHEA:30439"/>
        <dbReference type="Rhea" id="RHEA-COMP:9664"/>
        <dbReference type="Rhea" id="RHEA-COMP:9683"/>
        <dbReference type="ChEBI" id="CHEBI:15378"/>
        <dbReference type="ChEBI" id="CHEBI:62234"/>
        <dbReference type="ChEBI" id="CHEBI:62235"/>
        <dbReference type="ChEBI" id="CHEBI:78442"/>
        <dbReference type="ChEBI" id="CHEBI:78522"/>
        <dbReference type="EC" id="2.3.2.17"/>
    </reaction>
</comment>
<keyword evidence="8" id="KW-0573">Peptidoglycan synthesis</keyword>
<keyword evidence="9" id="KW-0012">Acyltransferase</keyword>
<evidence type="ECO:0000256" key="4">
    <source>
        <dbReference type="ARBA" id="ARBA00016236"/>
    </source>
</evidence>
<evidence type="ECO:0000256" key="13">
    <source>
        <dbReference type="ARBA" id="ARBA00047483"/>
    </source>
</evidence>
<dbReference type="SUPFAM" id="SSF55729">
    <property type="entry name" value="Acyl-CoA N-acyltransferases (Nat)"/>
    <property type="match status" value="2"/>
</dbReference>
<gene>
    <name evidence="15" type="ORF">SS7213T_05551</name>
</gene>
<dbReference type="Pfam" id="PF02388">
    <property type="entry name" value="FemAB"/>
    <property type="match status" value="1"/>
</dbReference>
<dbReference type="OrthoDB" id="2173585at2"/>
<comment type="subcellular location">
    <subcellularLocation>
        <location evidence="1">Cytoplasm</location>
    </subcellularLocation>
</comment>
<keyword evidence="10" id="KW-0961">Cell wall biogenesis/degradation</keyword>
<dbReference type="PROSITE" id="PS51191">
    <property type="entry name" value="FEMABX"/>
    <property type="match status" value="1"/>
</dbReference>
<dbReference type="GO" id="GO:0000166">
    <property type="term" value="F:nucleotide binding"/>
    <property type="evidence" value="ECO:0007669"/>
    <property type="project" value="InterPro"/>
</dbReference>
<dbReference type="PATRIC" id="fig|911238.3.peg.933"/>
<evidence type="ECO:0000256" key="10">
    <source>
        <dbReference type="ARBA" id="ARBA00023316"/>
    </source>
</evidence>
<dbReference type="AlphaFoldDB" id="G5JI28"/>